<reference evidence="3" key="1">
    <citation type="submission" date="2023-04" db="EMBL/GenBank/DDBJ databases">
        <title>Chromosome-level genome of Chaenocephalus aceratus.</title>
        <authorList>
            <person name="Park H."/>
        </authorList>
    </citation>
    <scope>NUCLEOTIDE SEQUENCE</scope>
    <source>
        <strain evidence="3">DE</strain>
        <tissue evidence="3">Muscle</tissue>
    </source>
</reference>
<keyword evidence="2" id="KW-0732">Signal</keyword>
<sequence length="260" mass="28532">MMGRLCEVALLSLVVVFLLNTESTWAKKGSSSSGRKTSSTKTQSKPRLSQQITLGSPKIQIETATHILLAEVIQERATLIQEEFPGKIPRIIQESVVTQTSSLVEPILVVIQTRTLQVDIQLEVIIQALGGIPTKTQQEVIQIRIQLQEATQQQEANIQAELATLQEDILTSSIQLQEATLTSSIQLQEATQSEEEIQDRVMVSLLHIQAVTQVEQSAVTPTGTQIIRSSVPATVEEDTVEDMVVEDTVMGWEALLSPAL</sequence>
<evidence type="ECO:0000313" key="3">
    <source>
        <dbReference type="EMBL" id="KAK1883508.1"/>
    </source>
</evidence>
<feature type="region of interest" description="Disordered" evidence="1">
    <location>
        <begin position="26"/>
        <end position="48"/>
    </location>
</feature>
<feature type="signal peptide" evidence="2">
    <location>
        <begin position="1"/>
        <end position="26"/>
    </location>
</feature>
<organism evidence="3 4">
    <name type="scientific">Dissostichus eleginoides</name>
    <name type="common">Patagonian toothfish</name>
    <name type="synonym">Dissostichus amissus</name>
    <dbReference type="NCBI Taxonomy" id="100907"/>
    <lineage>
        <taxon>Eukaryota</taxon>
        <taxon>Metazoa</taxon>
        <taxon>Chordata</taxon>
        <taxon>Craniata</taxon>
        <taxon>Vertebrata</taxon>
        <taxon>Euteleostomi</taxon>
        <taxon>Actinopterygii</taxon>
        <taxon>Neopterygii</taxon>
        <taxon>Teleostei</taxon>
        <taxon>Neoteleostei</taxon>
        <taxon>Acanthomorphata</taxon>
        <taxon>Eupercaria</taxon>
        <taxon>Perciformes</taxon>
        <taxon>Notothenioidei</taxon>
        <taxon>Nototheniidae</taxon>
        <taxon>Dissostichus</taxon>
    </lineage>
</organism>
<protein>
    <submittedName>
        <fullName evidence="3">D-alanine--D-alanine ligase</fullName>
    </submittedName>
</protein>
<accession>A0AAD9BKP1</accession>
<dbReference type="EMBL" id="JASDAP010000022">
    <property type="protein sequence ID" value="KAK1883508.1"/>
    <property type="molecule type" value="Genomic_DNA"/>
</dbReference>
<feature type="compositionally biased region" description="Low complexity" evidence="1">
    <location>
        <begin position="27"/>
        <end position="45"/>
    </location>
</feature>
<name>A0AAD9BKP1_DISEL</name>
<gene>
    <name evidence="3" type="ORF">KUDE01_021835</name>
</gene>
<evidence type="ECO:0000256" key="1">
    <source>
        <dbReference type="SAM" id="MobiDB-lite"/>
    </source>
</evidence>
<dbReference type="Proteomes" id="UP001228049">
    <property type="component" value="Unassembled WGS sequence"/>
</dbReference>
<comment type="caution">
    <text evidence="3">The sequence shown here is derived from an EMBL/GenBank/DDBJ whole genome shotgun (WGS) entry which is preliminary data.</text>
</comment>
<dbReference type="GO" id="GO:0016874">
    <property type="term" value="F:ligase activity"/>
    <property type="evidence" value="ECO:0007669"/>
    <property type="project" value="UniProtKB-KW"/>
</dbReference>
<feature type="chain" id="PRO_5042077952" evidence="2">
    <location>
        <begin position="27"/>
        <end position="260"/>
    </location>
</feature>
<keyword evidence="3" id="KW-0436">Ligase</keyword>
<keyword evidence="4" id="KW-1185">Reference proteome</keyword>
<evidence type="ECO:0000256" key="2">
    <source>
        <dbReference type="SAM" id="SignalP"/>
    </source>
</evidence>
<proteinExistence type="predicted"/>
<evidence type="ECO:0000313" key="4">
    <source>
        <dbReference type="Proteomes" id="UP001228049"/>
    </source>
</evidence>
<dbReference type="AlphaFoldDB" id="A0AAD9BKP1"/>